<name>A0A1Q9EXH3_SYMMI</name>
<dbReference type="Proteomes" id="UP000186817">
    <property type="component" value="Unassembled WGS sequence"/>
</dbReference>
<organism evidence="2 3">
    <name type="scientific">Symbiodinium microadriaticum</name>
    <name type="common">Dinoflagellate</name>
    <name type="synonym">Zooxanthella microadriatica</name>
    <dbReference type="NCBI Taxonomy" id="2951"/>
    <lineage>
        <taxon>Eukaryota</taxon>
        <taxon>Sar</taxon>
        <taxon>Alveolata</taxon>
        <taxon>Dinophyceae</taxon>
        <taxon>Suessiales</taxon>
        <taxon>Symbiodiniaceae</taxon>
        <taxon>Symbiodinium</taxon>
    </lineage>
</organism>
<evidence type="ECO:0000313" key="2">
    <source>
        <dbReference type="EMBL" id="OLQ12138.1"/>
    </source>
</evidence>
<evidence type="ECO:0000256" key="1">
    <source>
        <dbReference type="SAM" id="MobiDB-lite"/>
    </source>
</evidence>
<keyword evidence="3" id="KW-1185">Reference proteome</keyword>
<comment type="caution">
    <text evidence="2">The sequence shown here is derived from an EMBL/GenBank/DDBJ whole genome shotgun (WGS) entry which is preliminary data.</text>
</comment>
<dbReference type="EMBL" id="LSRX01000048">
    <property type="protein sequence ID" value="OLQ12138.1"/>
    <property type="molecule type" value="Genomic_DNA"/>
</dbReference>
<protein>
    <submittedName>
        <fullName evidence="2">Uncharacterized protein</fullName>
    </submittedName>
</protein>
<sequence>MEIDISPPKTSTALWVRPVFQPPLPLRWIDDVGRERDLSELSAKSSTGAAYESSVQHILEGSSAKLSLHGASLPPEDVERLQGCKQQLVKYCTDQMRFSTTSVEQRPLGDNGLQIDSIVEGALGDVRQRMSVVGCVFIPEQGKQEAEINGKHVLVECTSDSMLLPAKLLQIEAQMELVKQGGSIQLAGKDAVHPTAETTSFAIVYNRQQVNISTDWLQGIAAHCAMKNVLHLLNAGRLLVVYYRPEKSVGSLVDTLLEQKKDIQELEEKQKKDIQELEERQEKQNKQLEEQKKQNKELEERQEKQNKELEEQKKQLKELRELLAKQAGRAAFLFFGVILSALRRPHRMAKEKDSQVPC</sequence>
<evidence type="ECO:0000313" key="3">
    <source>
        <dbReference type="Proteomes" id="UP000186817"/>
    </source>
</evidence>
<proteinExistence type="predicted"/>
<reference evidence="2 3" key="1">
    <citation type="submission" date="2016-02" db="EMBL/GenBank/DDBJ databases">
        <title>Genome analysis of coral dinoflagellate symbionts highlights evolutionary adaptations to a symbiotic lifestyle.</title>
        <authorList>
            <person name="Aranda M."/>
            <person name="Li Y."/>
            <person name="Liew Y.J."/>
            <person name="Baumgarten S."/>
            <person name="Simakov O."/>
            <person name="Wilson M."/>
            <person name="Piel J."/>
            <person name="Ashoor H."/>
            <person name="Bougouffa S."/>
            <person name="Bajic V.B."/>
            <person name="Ryu T."/>
            <person name="Ravasi T."/>
            <person name="Bayer T."/>
            <person name="Micklem G."/>
            <person name="Kim H."/>
            <person name="Bhak J."/>
            <person name="Lajeunesse T.C."/>
            <person name="Voolstra C.R."/>
        </authorList>
    </citation>
    <scope>NUCLEOTIDE SEQUENCE [LARGE SCALE GENOMIC DNA]</scope>
    <source>
        <strain evidence="2 3">CCMP2467</strain>
    </source>
</reference>
<accession>A0A1Q9EXH3</accession>
<gene>
    <name evidence="2" type="ORF">AK812_SmicGene3957</name>
</gene>
<dbReference type="AlphaFoldDB" id="A0A1Q9EXH3"/>
<feature type="region of interest" description="Disordered" evidence="1">
    <location>
        <begin position="277"/>
        <end position="311"/>
    </location>
</feature>